<organism evidence="1 2">
    <name type="scientific">Perkinsus chesapeaki</name>
    <name type="common">Clam parasite</name>
    <name type="synonym">Perkinsus andrewsi</name>
    <dbReference type="NCBI Taxonomy" id="330153"/>
    <lineage>
        <taxon>Eukaryota</taxon>
        <taxon>Sar</taxon>
        <taxon>Alveolata</taxon>
        <taxon>Perkinsozoa</taxon>
        <taxon>Perkinsea</taxon>
        <taxon>Perkinsida</taxon>
        <taxon>Perkinsidae</taxon>
        <taxon>Perkinsus</taxon>
    </lineage>
</organism>
<proteinExistence type="predicted"/>
<reference evidence="1 2" key="1">
    <citation type="submission" date="2020-04" db="EMBL/GenBank/DDBJ databases">
        <title>Perkinsus chesapeaki whole genome sequence.</title>
        <authorList>
            <person name="Bogema D.R."/>
        </authorList>
    </citation>
    <scope>NUCLEOTIDE SEQUENCE [LARGE SCALE GENOMIC DNA]</scope>
    <source>
        <strain evidence="1">ATCC PRA-425</strain>
    </source>
</reference>
<accession>A0A7J6L498</accession>
<evidence type="ECO:0000313" key="1">
    <source>
        <dbReference type="EMBL" id="KAF4653731.1"/>
    </source>
</evidence>
<name>A0A7J6L498_PERCH</name>
<dbReference type="Proteomes" id="UP000591131">
    <property type="component" value="Unassembled WGS sequence"/>
</dbReference>
<dbReference type="EMBL" id="JAAPAO010000793">
    <property type="protein sequence ID" value="KAF4653731.1"/>
    <property type="molecule type" value="Genomic_DNA"/>
</dbReference>
<dbReference type="AlphaFoldDB" id="A0A7J6L498"/>
<protein>
    <submittedName>
        <fullName evidence="1">Uncharacterized protein</fullName>
    </submittedName>
</protein>
<sequence length="210" mass="22781">IDPAKTVKLLADLRALVSSECISEQKLVSLAGKLNRYASLPVMRKLGRPTAACPRKSEVNITANFFIDVLSDPHAFHSVGPIQRSLDGVIALRGSPTACPIESLSSGPTIWFHKEIDESILKPWALASKDRRVGTVAKDIKHSAPSAAKVRRSLKEIDESILKPWALTSKDRRVGTVAKDIVIAELLAFGGLSDYKVAIYTDNKAVVSVL</sequence>
<feature type="non-terminal residue" evidence="1">
    <location>
        <position position="210"/>
    </location>
</feature>
<comment type="caution">
    <text evidence="1">The sequence shown here is derived from an EMBL/GenBank/DDBJ whole genome shotgun (WGS) entry which is preliminary data.</text>
</comment>
<gene>
    <name evidence="1" type="ORF">FOL47_010326</name>
</gene>
<evidence type="ECO:0000313" key="2">
    <source>
        <dbReference type="Proteomes" id="UP000591131"/>
    </source>
</evidence>
<keyword evidence="2" id="KW-1185">Reference proteome</keyword>